<dbReference type="InterPro" id="IPR007574">
    <property type="entry name" value="NblA"/>
</dbReference>
<accession>A0ABV0KTP5</accession>
<dbReference type="SUPFAM" id="SSF109859">
    <property type="entry name" value="NblA-like"/>
    <property type="match status" value="1"/>
</dbReference>
<evidence type="ECO:0000313" key="2">
    <source>
        <dbReference type="Proteomes" id="UP001476950"/>
    </source>
</evidence>
<sequence>MLSNVDFELTLEQQFQMQVIEKELATMNQAKLKDLLLQTSRLLMIKENIICSLAKRAV</sequence>
<dbReference type="InterPro" id="IPR036904">
    <property type="entry name" value="NblA_sf"/>
</dbReference>
<reference evidence="1 2" key="1">
    <citation type="submission" date="2022-04" db="EMBL/GenBank/DDBJ databases">
        <title>Positive selection, recombination, and allopatry shape intraspecific diversity of widespread and dominant cyanobacteria.</title>
        <authorList>
            <person name="Wei J."/>
            <person name="Shu W."/>
            <person name="Hu C."/>
        </authorList>
    </citation>
    <scope>NUCLEOTIDE SEQUENCE [LARGE SCALE GENOMIC DNA]</scope>
    <source>
        <strain evidence="1 2">AS-A4</strain>
    </source>
</reference>
<keyword evidence="2" id="KW-1185">Reference proteome</keyword>
<protein>
    <submittedName>
        <fullName evidence="1">NblA/ycf18 family protein</fullName>
    </submittedName>
</protein>
<gene>
    <name evidence="1" type="ORF">NDI38_30050</name>
</gene>
<dbReference type="Gene3D" id="1.10.287.670">
    <property type="entry name" value="Phycobilisome degradation protein NblA"/>
    <property type="match status" value="1"/>
</dbReference>
<name>A0ABV0KTP5_9CYAN</name>
<dbReference type="Proteomes" id="UP001476950">
    <property type="component" value="Unassembled WGS sequence"/>
</dbReference>
<dbReference type="Pfam" id="PF04485">
    <property type="entry name" value="NblA"/>
    <property type="match status" value="1"/>
</dbReference>
<dbReference type="EMBL" id="JAMPLM010000076">
    <property type="protein sequence ID" value="MEP1062618.1"/>
    <property type="molecule type" value="Genomic_DNA"/>
</dbReference>
<evidence type="ECO:0000313" key="1">
    <source>
        <dbReference type="EMBL" id="MEP1062618.1"/>
    </source>
</evidence>
<dbReference type="RefSeq" id="WP_190449472.1">
    <property type="nucleotide sequence ID" value="NZ_JAMPLM010000076.1"/>
</dbReference>
<organism evidence="1 2">
    <name type="scientific">Stenomitos frigidus AS-A4</name>
    <dbReference type="NCBI Taxonomy" id="2933935"/>
    <lineage>
        <taxon>Bacteria</taxon>
        <taxon>Bacillati</taxon>
        <taxon>Cyanobacteriota</taxon>
        <taxon>Cyanophyceae</taxon>
        <taxon>Leptolyngbyales</taxon>
        <taxon>Leptolyngbyaceae</taxon>
        <taxon>Stenomitos</taxon>
    </lineage>
</organism>
<comment type="caution">
    <text evidence="1">The sequence shown here is derived from an EMBL/GenBank/DDBJ whole genome shotgun (WGS) entry which is preliminary data.</text>
</comment>
<proteinExistence type="predicted"/>